<dbReference type="EMBL" id="AEDQ01000017">
    <property type="protein sequence ID" value="EFL44360.1"/>
    <property type="molecule type" value="Genomic_DNA"/>
</dbReference>
<evidence type="ECO:0000256" key="20">
    <source>
        <dbReference type="ARBA" id="ARBA00032253"/>
    </source>
</evidence>
<evidence type="ECO:0000256" key="24">
    <source>
        <dbReference type="SAM" id="Phobius"/>
    </source>
</evidence>
<feature type="transmembrane region" description="Helical" evidence="24">
    <location>
        <begin position="184"/>
        <end position="205"/>
    </location>
</feature>
<proteinExistence type="inferred from homology"/>
<evidence type="ECO:0000256" key="13">
    <source>
        <dbReference type="ARBA" id="ARBA00022989"/>
    </source>
</evidence>
<evidence type="ECO:0000256" key="16">
    <source>
        <dbReference type="ARBA" id="ARBA00023209"/>
    </source>
</evidence>
<dbReference type="Proteomes" id="UP000004431">
    <property type="component" value="Unassembled WGS sequence"/>
</dbReference>
<evidence type="ECO:0000256" key="12">
    <source>
        <dbReference type="ARBA" id="ARBA00022695"/>
    </source>
</evidence>
<evidence type="ECO:0000256" key="22">
    <source>
        <dbReference type="ARBA" id="ARBA00032743"/>
    </source>
</evidence>
<keyword evidence="8" id="KW-1003">Cell membrane</keyword>
<keyword evidence="10 25" id="KW-0808">Transferase</keyword>
<evidence type="ECO:0000256" key="3">
    <source>
        <dbReference type="ARBA" id="ARBA00005119"/>
    </source>
</evidence>
<evidence type="ECO:0000256" key="11">
    <source>
        <dbReference type="ARBA" id="ARBA00022692"/>
    </source>
</evidence>
<dbReference type="Pfam" id="PF01148">
    <property type="entry name" value="CTP_transf_1"/>
    <property type="match status" value="1"/>
</dbReference>
<gene>
    <name evidence="25" type="primary">cdsA</name>
    <name evidence="25" type="ORF">HMPREF9248_1065</name>
</gene>
<feature type="transmembrane region" description="Helical" evidence="24">
    <location>
        <begin position="226"/>
        <end position="247"/>
    </location>
</feature>
<evidence type="ECO:0000256" key="23">
    <source>
        <dbReference type="ARBA" id="ARBA00033406"/>
    </source>
</evidence>
<evidence type="ECO:0000256" key="4">
    <source>
        <dbReference type="ARBA" id="ARBA00005189"/>
    </source>
</evidence>
<reference evidence="25 26" key="1">
    <citation type="submission" date="2010-08" db="EMBL/GenBank/DDBJ databases">
        <authorList>
            <person name="Durkin A.S."/>
            <person name="Madupu R."/>
            <person name="Torralba M."/>
            <person name="Gillis M."/>
            <person name="Methe B."/>
            <person name="Sutton G."/>
            <person name="Nelson K.E."/>
        </authorList>
    </citation>
    <scope>NUCLEOTIDE SEQUENCE [LARGE SCALE GENOMIC DNA]</scope>
    <source>
        <strain evidence="25 26">PB189-T1-4</strain>
    </source>
</reference>
<evidence type="ECO:0000256" key="8">
    <source>
        <dbReference type="ARBA" id="ARBA00022475"/>
    </source>
</evidence>
<feature type="transmembrane region" description="Helical" evidence="24">
    <location>
        <begin position="126"/>
        <end position="146"/>
    </location>
</feature>
<accession>A0ABP2J0Z2</accession>
<dbReference type="RefSeq" id="WP_006304076.1">
    <property type="nucleotide sequence ID" value="NZ_AEDQ01000017.1"/>
</dbReference>
<evidence type="ECO:0000256" key="7">
    <source>
        <dbReference type="ARBA" id="ARBA00019373"/>
    </source>
</evidence>
<keyword evidence="26" id="KW-1185">Reference proteome</keyword>
<evidence type="ECO:0000256" key="5">
    <source>
        <dbReference type="ARBA" id="ARBA00010185"/>
    </source>
</evidence>
<dbReference type="PANTHER" id="PTHR46382:SF1">
    <property type="entry name" value="PHOSPHATIDATE CYTIDYLYLTRANSFERASE"/>
    <property type="match status" value="1"/>
</dbReference>
<dbReference type="PANTHER" id="PTHR46382">
    <property type="entry name" value="PHOSPHATIDATE CYTIDYLYLTRANSFERASE"/>
    <property type="match status" value="1"/>
</dbReference>
<comment type="pathway">
    <text evidence="3">Phospholipid metabolism; CDP-diacylglycerol biosynthesis; CDP-diacylglycerol from sn-glycerol 3-phosphate: step 3/3.</text>
</comment>
<evidence type="ECO:0000256" key="19">
    <source>
        <dbReference type="ARBA" id="ARBA00031825"/>
    </source>
</evidence>
<keyword evidence="14" id="KW-0443">Lipid metabolism</keyword>
<dbReference type="GO" id="GO:0004605">
    <property type="term" value="F:phosphatidate cytidylyltransferase activity"/>
    <property type="evidence" value="ECO:0007669"/>
    <property type="project" value="UniProtKB-EC"/>
</dbReference>
<feature type="transmembrane region" description="Helical" evidence="24">
    <location>
        <begin position="253"/>
        <end position="271"/>
    </location>
</feature>
<evidence type="ECO:0000256" key="2">
    <source>
        <dbReference type="ARBA" id="ARBA00004651"/>
    </source>
</evidence>
<keyword evidence="16" id="KW-0594">Phospholipid biosynthesis</keyword>
<evidence type="ECO:0000256" key="18">
    <source>
        <dbReference type="ARBA" id="ARBA00029893"/>
    </source>
</evidence>
<comment type="catalytic activity">
    <reaction evidence="1">
        <text>a 1,2-diacyl-sn-glycero-3-phosphate + CTP + H(+) = a CDP-1,2-diacyl-sn-glycerol + diphosphate</text>
        <dbReference type="Rhea" id="RHEA:16229"/>
        <dbReference type="ChEBI" id="CHEBI:15378"/>
        <dbReference type="ChEBI" id="CHEBI:33019"/>
        <dbReference type="ChEBI" id="CHEBI:37563"/>
        <dbReference type="ChEBI" id="CHEBI:58332"/>
        <dbReference type="ChEBI" id="CHEBI:58608"/>
        <dbReference type="EC" id="2.7.7.41"/>
    </reaction>
</comment>
<evidence type="ECO:0000313" key="25">
    <source>
        <dbReference type="EMBL" id="EFL44360.1"/>
    </source>
</evidence>
<keyword evidence="13 24" id="KW-1133">Transmembrane helix</keyword>
<keyword evidence="12 25" id="KW-0548">Nucleotidyltransferase</keyword>
<name>A0ABP2J0Z2_9ACTN</name>
<keyword evidence="15 24" id="KW-0472">Membrane</keyword>
<protein>
    <recommendedName>
        <fullName evidence="7">Phosphatidate cytidylyltransferase</fullName>
        <ecNumber evidence="6">2.7.7.41</ecNumber>
    </recommendedName>
    <alternativeName>
        <fullName evidence="20">CDP-DAG synthase</fullName>
    </alternativeName>
    <alternativeName>
        <fullName evidence="22">CDP-DG synthase</fullName>
    </alternativeName>
    <alternativeName>
        <fullName evidence="18">CDP-diacylglycerol synthase</fullName>
    </alternativeName>
    <alternativeName>
        <fullName evidence="21">CDP-diglyceride pyrophosphorylase</fullName>
    </alternativeName>
    <alternativeName>
        <fullName evidence="23">CDP-diglyceride synthase</fullName>
    </alternativeName>
    <alternativeName>
        <fullName evidence="19">CTP:phosphatidate cytidylyltransferase</fullName>
    </alternativeName>
</protein>
<evidence type="ECO:0000256" key="17">
    <source>
        <dbReference type="ARBA" id="ARBA00023264"/>
    </source>
</evidence>
<dbReference type="EC" id="2.7.7.41" evidence="6"/>
<sequence length="318" mass="34398">MIKAKRTVYSKRTRVGQGLERGINRLEKRRNKKEPARKRGELKGQIARAWTEKVLIRTLSGAVYAIAIVACIFLDTSALALAIAGMAWLCCSEFFRMAHKAGYAPNEFIGLFVALVFPVVAQLGSVVYLTCVVVIYAMVLAAYYIITPKATIADIALSFIGPLYCSLMLSHIVLIRTAEATQPLGIVTLAVMGSVWVEDAAAYFVGCNFGRHRLAPTISPNKSVEGFFGGLVGCIAIWLIAAYLNFIPVGLPFAAFCGLCVGVISVVGDLFESRIKRSVNLKDSGNIIPGHGGLLDRNDSMLFGCTMAYLLLHIGGIL</sequence>
<keyword evidence="11 24" id="KW-0812">Transmembrane</keyword>
<evidence type="ECO:0000256" key="1">
    <source>
        <dbReference type="ARBA" id="ARBA00001698"/>
    </source>
</evidence>
<evidence type="ECO:0000256" key="10">
    <source>
        <dbReference type="ARBA" id="ARBA00022679"/>
    </source>
</evidence>
<comment type="caution">
    <text evidence="25">The sequence shown here is derived from an EMBL/GenBank/DDBJ whole genome shotgun (WGS) entry which is preliminary data.</text>
</comment>
<feature type="transmembrane region" description="Helical" evidence="24">
    <location>
        <begin position="155"/>
        <end position="178"/>
    </location>
</feature>
<evidence type="ECO:0000256" key="14">
    <source>
        <dbReference type="ARBA" id="ARBA00023098"/>
    </source>
</evidence>
<evidence type="ECO:0000313" key="26">
    <source>
        <dbReference type="Proteomes" id="UP000004431"/>
    </source>
</evidence>
<comment type="subcellular location">
    <subcellularLocation>
        <location evidence="2">Cell membrane</location>
        <topology evidence="2">Multi-pass membrane protein</topology>
    </subcellularLocation>
</comment>
<evidence type="ECO:0000256" key="6">
    <source>
        <dbReference type="ARBA" id="ARBA00012487"/>
    </source>
</evidence>
<feature type="transmembrane region" description="Helical" evidence="24">
    <location>
        <begin position="101"/>
        <end position="120"/>
    </location>
</feature>
<evidence type="ECO:0000256" key="15">
    <source>
        <dbReference type="ARBA" id="ARBA00023136"/>
    </source>
</evidence>
<keyword evidence="9" id="KW-0444">Lipid biosynthesis</keyword>
<organism evidence="25 26">
    <name type="scientific">Fannyhessea vaginae PB189-T1-4</name>
    <dbReference type="NCBI Taxonomy" id="866774"/>
    <lineage>
        <taxon>Bacteria</taxon>
        <taxon>Bacillati</taxon>
        <taxon>Actinomycetota</taxon>
        <taxon>Coriobacteriia</taxon>
        <taxon>Coriobacteriales</taxon>
        <taxon>Atopobiaceae</taxon>
        <taxon>Fannyhessea</taxon>
    </lineage>
</organism>
<comment type="pathway">
    <text evidence="4">Lipid metabolism.</text>
</comment>
<comment type="similarity">
    <text evidence="5">Belongs to the CDS family.</text>
</comment>
<feature type="transmembrane region" description="Helical" evidence="24">
    <location>
        <begin position="62"/>
        <end position="89"/>
    </location>
</feature>
<evidence type="ECO:0000256" key="9">
    <source>
        <dbReference type="ARBA" id="ARBA00022516"/>
    </source>
</evidence>
<evidence type="ECO:0000256" key="21">
    <source>
        <dbReference type="ARBA" id="ARBA00032396"/>
    </source>
</evidence>
<keyword evidence="17" id="KW-1208">Phospholipid metabolism</keyword>